<dbReference type="PANTHER" id="PTHR33336:SF15">
    <property type="entry name" value="ABM DOMAIN-CONTAINING PROTEIN"/>
    <property type="match status" value="1"/>
</dbReference>
<dbReference type="Gene3D" id="3.30.70.100">
    <property type="match status" value="1"/>
</dbReference>
<dbReference type="RefSeq" id="WP_025615227.1">
    <property type="nucleotide sequence ID" value="NZ_FNBD01000006.1"/>
</dbReference>
<dbReference type="InterPro" id="IPR007138">
    <property type="entry name" value="ABM_dom"/>
</dbReference>
<gene>
    <name evidence="1" type="ORF">SAMN04487992_106169</name>
</gene>
<evidence type="ECO:0000313" key="2">
    <source>
        <dbReference type="Proteomes" id="UP000182114"/>
    </source>
</evidence>
<dbReference type="PANTHER" id="PTHR33336">
    <property type="entry name" value="QUINOL MONOOXYGENASE YGIN-RELATED"/>
    <property type="match status" value="1"/>
</dbReference>
<dbReference type="AlphaFoldDB" id="A0A1G7HMT3"/>
<keyword evidence="1" id="KW-0560">Oxidoreductase</keyword>
<dbReference type="eggNOG" id="COG1359">
    <property type="taxonomic scope" value="Bacteria"/>
</dbReference>
<dbReference type="SUPFAM" id="SSF54909">
    <property type="entry name" value="Dimeric alpha+beta barrel"/>
    <property type="match status" value="1"/>
</dbReference>
<dbReference type="Proteomes" id="UP000182114">
    <property type="component" value="Unassembled WGS sequence"/>
</dbReference>
<dbReference type="PROSITE" id="PS51725">
    <property type="entry name" value="ABM"/>
    <property type="match status" value="1"/>
</dbReference>
<name>A0A1G7HMT3_9FLAO</name>
<dbReference type="GO" id="GO:0004497">
    <property type="term" value="F:monooxygenase activity"/>
    <property type="evidence" value="ECO:0007669"/>
    <property type="project" value="UniProtKB-KW"/>
</dbReference>
<dbReference type="EMBL" id="FNBD01000006">
    <property type="protein sequence ID" value="SDF01718.1"/>
    <property type="molecule type" value="Genomic_DNA"/>
</dbReference>
<keyword evidence="2" id="KW-1185">Reference proteome</keyword>
<proteinExistence type="predicted"/>
<dbReference type="InterPro" id="IPR050744">
    <property type="entry name" value="AI-2_Isomerase_LsrG"/>
</dbReference>
<keyword evidence="1" id="KW-0503">Monooxygenase</keyword>
<organism evidence="1 2">
    <name type="scientific">Cellulophaga baltica</name>
    <dbReference type="NCBI Taxonomy" id="76594"/>
    <lineage>
        <taxon>Bacteria</taxon>
        <taxon>Pseudomonadati</taxon>
        <taxon>Bacteroidota</taxon>
        <taxon>Flavobacteriia</taxon>
        <taxon>Flavobacteriales</taxon>
        <taxon>Flavobacteriaceae</taxon>
        <taxon>Cellulophaga</taxon>
    </lineage>
</organism>
<evidence type="ECO:0000313" key="1">
    <source>
        <dbReference type="EMBL" id="SDF01718.1"/>
    </source>
</evidence>
<dbReference type="Pfam" id="PF03992">
    <property type="entry name" value="ABM"/>
    <property type="match status" value="1"/>
</dbReference>
<dbReference type="InterPro" id="IPR011008">
    <property type="entry name" value="Dimeric_a/b-barrel"/>
</dbReference>
<accession>A0A1G7HMT3</accession>
<reference evidence="2" key="1">
    <citation type="submission" date="2016-10" db="EMBL/GenBank/DDBJ databases">
        <authorList>
            <person name="Varghese N."/>
            <person name="Submissions S."/>
        </authorList>
    </citation>
    <scope>NUCLEOTIDE SEQUENCE [LARGE SCALE GENOMIC DNA]</scope>
    <source>
        <strain evidence="2">DSM 24729</strain>
    </source>
</reference>
<sequence length="96" mass="11137">MKIYLSVHIQSKEESQQEVKAILQNLVVQTLQEKGCIQYTLHQGIEDKNTFVFYEVWEHQEALDKHNTMPYIKELGVLFEDKLASESVLVKSTLIA</sequence>
<protein>
    <submittedName>
        <fullName evidence="1">Quinol monooxygenase YgiN</fullName>
    </submittedName>
</protein>